<dbReference type="InterPro" id="IPR020843">
    <property type="entry name" value="ER"/>
</dbReference>
<comment type="catalytic activity">
    <reaction evidence="10">
        <text>a primary alcohol + NADP(+) = an aldehyde + NADPH + H(+)</text>
        <dbReference type="Rhea" id="RHEA:15937"/>
        <dbReference type="ChEBI" id="CHEBI:15378"/>
        <dbReference type="ChEBI" id="CHEBI:15734"/>
        <dbReference type="ChEBI" id="CHEBI:17478"/>
        <dbReference type="ChEBI" id="CHEBI:57783"/>
        <dbReference type="ChEBI" id="CHEBI:58349"/>
        <dbReference type="EC" id="1.1.1.2"/>
    </reaction>
    <physiologicalReaction direction="left-to-right" evidence="10">
        <dbReference type="Rhea" id="RHEA:15938"/>
    </physiologicalReaction>
    <physiologicalReaction direction="right-to-left" evidence="10">
        <dbReference type="Rhea" id="RHEA:15939"/>
    </physiologicalReaction>
</comment>
<dbReference type="PANTHER" id="PTHR42683">
    <property type="entry name" value="ALDEHYDE REDUCTASE"/>
    <property type="match status" value="1"/>
</dbReference>
<dbReference type="Gene3D" id="3.40.50.720">
    <property type="entry name" value="NAD(P)-binding Rossmann-like Domain"/>
    <property type="match status" value="1"/>
</dbReference>
<evidence type="ECO:0000256" key="6">
    <source>
        <dbReference type="ARBA" id="ARBA00022833"/>
    </source>
</evidence>
<evidence type="ECO:0000256" key="2">
    <source>
        <dbReference type="ARBA" id="ARBA00008072"/>
    </source>
</evidence>
<dbReference type="PROSITE" id="PS00059">
    <property type="entry name" value="ADH_ZINC"/>
    <property type="match status" value="1"/>
</dbReference>
<dbReference type="Pfam" id="PF08240">
    <property type="entry name" value="ADH_N"/>
    <property type="match status" value="1"/>
</dbReference>
<evidence type="ECO:0000256" key="3">
    <source>
        <dbReference type="ARBA" id="ARBA00011738"/>
    </source>
</evidence>
<dbReference type="InterPro" id="IPR013149">
    <property type="entry name" value="ADH-like_C"/>
</dbReference>
<dbReference type="SMART" id="SM00829">
    <property type="entry name" value="PKS_ER"/>
    <property type="match status" value="1"/>
</dbReference>
<dbReference type="InterPro" id="IPR011032">
    <property type="entry name" value="GroES-like_sf"/>
</dbReference>
<keyword evidence="7" id="KW-0521">NADP</keyword>
<organism evidence="13 14">
    <name type="scientific">Tuber aestivum</name>
    <name type="common">summer truffle</name>
    <dbReference type="NCBI Taxonomy" id="59557"/>
    <lineage>
        <taxon>Eukaryota</taxon>
        <taxon>Fungi</taxon>
        <taxon>Dikarya</taxon>
        <taxon>Ascomycota</taxon>
        <taxon>Pezizomycotina</taxon>
        <taxon>Pezizomycetes</taxon>
        <taxon>Pezizales</taxon>
        <taxon>Tuberaceae</taxon>
        <taxon>Tuber</taxon>
    </lineage>
</organism>
<dbReference type="EMBL" id="LN890950">
    <property type="protein sequence ID" value="CUS15172.1"/>
    <property type="molecule type" value="Genomic_DNA"/>
</dbReference>
<dbReference type="InterPro" id="IPR036291">
    <property type="entry name" value="NAD(P)-bd_dom_sf"/>
</dbReference>
<dbReference type="Pfam" id="PF00107">
    <property type="entry name" value="ADH_zinc_N"/>
    <property type="match status" value="1"/>
</dbReference>
<evidence type="ECO:0000256" key="5">
    <source>
        <dbReference type="ARBA" id="ARBA00022723"/>
    </source>
</evidence>
<dbReference type="SUPFAM" id="SSF50129">
    <property type="entry name" value="GroES-like"/>
    <property type="match status" value="1"/>
</dbReference>
<sequence length="359" mass="38305">MSTDYSFKGWVGKSSDCIEKQGLVYTDIEPKKFTEDDVDIRISHCGICGSDVHTLTNGWGGTHYPITVGHEIVGTAVKVGKNVQGIKVGDRVGVGAQSSSCLSCGECKVDNEPYCDGMVTTYNGTYPDGTQSTGGYADYTRVPSHFVFKIPDALPSEVAAPMLCGGITMYSPLKRHGCGPGKSVGIIGIGGLGHFGILFAKALGADRITAISRKSNKAADALAMGADAYVATDDDPKWASRHANTLDLIVSTVNSPKLPIDSYLQLLRPHGTFVQVGAPEDSVPGFSVFPLIVKGVSISGSIIGSPKDIEEMLELSARKGVKSWVNPWPLEKVNDALQAFERGEPRYRIVLVNEKHVGK</sequence>
<dbReference type="SUPFAM" id="SSF51735">
    <property type="entry name" value="NAD(P)-binding Rossmann-fold domains"/>
    <property type="match status" value="1"/>
</dbReference>
<evidence type="ECO:0000259" key="12">
    <source>
        <dbReference type="SMART" id="SM00829"/>
    </source>
</evidence>
<dbReference type="GO" id="GO:0008106">
    <property type="term" value="F:alcohol dehydrogenase (NADP+) activity"/>
    <property type="evidence" value="ECO:0007669"/>
    <property type="project" value="UniProtKB-EC"/>
</dbReference>
<keyword evidence="6 11" id="KW-0862">Zinc</keyword>
<dbReference type="EC" id="1.1.1.2" evidence="9"/>
<dbReference type="Proteomes" id="UP001412239">
    <property type="component" value="Unassembled WGS sequence"/>
</dbReference>
<feature type="domain" description="Enoyl reductase (ER)" evidence="12">
    <location>
        <begin position="22"/>
        <end position="351"/>
    </location>
</feature>
<dbReference type="AlphaFoldDB" id="A0A292Q5U8"/>
<keyword evidence="8" id="KW-0560">Oxidoreductase</keyword>
<gene>
    <name evidence="13" type="ORF">GSTUAT00000792001</name>
</gene>
<comment type="cofactor">
    <cofactor evidence="1 11">
        <name>Zn(2+)</name>
        <dbReference type="ChEBI" id="CHEBI:29105"/>
    </cofactor>
</comment>
<keyword evidence="5 11" id="KW-0479">Metal-binding</keyword>
<proteinExistence type="inferred from homology"/>
<dbReference type="InterPro" id="IPR002328">
    <property type="entry name" value="ADH_Zn_CS"/>
</dbReference>
<evidence type="ECO:0000313" key="14">
    <source>
        <dbReference type="Proteomes" id="UP001412239"/>
    </source>
</evidence>
<accession>A0A292Q5U8</accession>
<name>A0A292Q5U8_9PEZI</name>
<keyword evidence="4" id="KW-0597">Phosphoprotein</keyword>
<keyword evidence="14" id="KW-1185">Reference proteome</keyword>
<dbReference type="GO" id="GO:0008270">
    <property type="term" value="F:zinc ion binding"/>
    <property type="evidence" value="ECO:0007669"/>
    <property type="project" value="InterPro"/>
</dbReference>
<dbReference type="GO" id="GO:0006066">
    <property type="term" value="P:alcohol metabolic process"/>
    <property type="evidence" value="ECO:0007669"/>
    <property type="project" value="UniProtKB-ARBA"/>
</dbReference>
<dbReference type="InterPro" id="IPR047109">
    <property type="entry name" value="CAD-like"/>
</dbReference>
<reference evidence="13" key="1">
    <citation type="submission" date="2015-10" db="EMBL/GenBank/DDBJ databases">
        <authorList>
            <person name="Regsiter A."/>
            <person name="william w."/>
        </authorList>
    </citation>
    <scope>NUCLEOTIDE SEQUENCE</scope>
    <source>
        <strain evidence="13">Montdore</strain>
    </source>
</reference>
<dbReference type="InterPro" id="IPR013154">
    <property type="entry name" value="ADH-like_N"/>
</dbReference>
<evidence type="ECO:0000256" key="10">
    <source>
        <dbReference type="ARBA" id="ARBA00050997"/>
    </source>
</evidence>
<dbReference type="FunFam" id="3.40.50.720:FF:000158">
    <property type="entry name" value="Zinc-binding alcohol dehydrogenase"/>
    <property type="match status" value="1"/>
</dbReference>
<dbReference type="Gene3D" id="3.90.180.10">
    <property type="entry name" value="Medium-chain alcohol dehydrogenases, catalytic domain"/>
    <property type="match status" value="1"/>
</dbReference>
<evidence type="ECO:0000256" key="9">
    <source>
        <dbReference type="ARBA" id="ARBA00024074"/>
    </source>
</evidence>
<dbReference type="CDD" id="cd05283">
    <property type="entry name" value="CAD1"/>
    <property type="match status" value="1"/>
</dbReference>
<evidence type="ECO:0000313" key="13">
    <source>
        <dbReference type="EMBL" id="CUS15172.1"/>
    </source>
</evidence>
<evidence type="ECO:0000256" key="11">
    <source>
        <dbReference type="RuleBase" id="RU361277"/>
    </source>
</evidence>
<evidence type="ECO:0000256" key="4">
    <source>
        <dbReference type="ARBA" id="ARBA00022553"/>
    </source>
</evidence>
<evidence type="ECO:0000256" key="7">
    <source>
        <dbReference type="ARBA" id="ARBA00022857"/>
    </source>
</evidence>
<protein>
    <recommendedName>
        <fullName evidence="9">alcohol dehydrogenase (NADP(+))</fullName>
        <ecNumber evidence="9">1.1.1.2</ecNumber>
    </recommendedName>
</protein>
<comment type="subunit">
    <text evidence="3">Homodimer.</text>
</comment>
<comment type="similarity">
    <text evidence="2 11">Belongs to the zinc-containing alcohol dehydrogenase family.</text>
</comment>
<evidence type="ECO:0000256" key="8">
    <source>
        <dbReference type="ARBA" id="ARBA00023002"/>
    </source>
</evidence>
<evidence type="ECO:0000256" key="1">
    <source>
        <dbReference type="ARBA" id="ARBA00001947"/>
    </source>
</evidence>